<keyword evidence="21" id="KW-1185">Reference proteome</keyword>
<comment type="similarity">
    <text evidence="3 18">Belongs to the transketolase family.</text>
</comment>
<dbReference type="PROSITE" id="PS00802">
    <property type="entry name" value="TRANSKETOLASE_2"/>
    <property type="match status" value="1"/>
</dbReference>
<feature type="binding site" evidence="14">
    <location>
        <position position="532"/>
    </location>
    <ligand>
        <name>substrate</name>
    </ligand>
</feature>
<evidence type="ECO:0000256" key="11">
    <source>
        <dbReference type="ARBA" id="ARBA00049473"/>
    </source>
</evidence>
<feature type="binding site" evidence="15">
    <location>
        <position position="198"/>
    </location>
    <ligand>
        <name>thiamine diphosphate</name>
        <dbReference type="ChEBI" id="CHEBI:58937"/>
    </ligand>
</feature>
<feature type="binding site" evidence="15">
    <location>
        <position position="79"/>
    </location>
    <ligand>
        <name>thiamine diphosphate</name>
        <dbReference type="ChEBI" id="CHEBI:58937"/>
    </ligand>
</feature>
<evidence type="ECO:0000256" key="18">
    <source>
        <dbReference type="RuleBase" id="RU004996"/>
    </source>
</evidence>
<dbReference type="GO" id="GO:0004802">
    <property type="term" value="F:transketolase activity"/>
    <property type="evidence" value="ECO:0007669"/>
    <property type="project" value="UniProtKB-UniRule"/>
</dbReference>
<evidence type="ECO:0000256" key="15">
    <source>
        <dbReference type="PIRSR" id="PIRSR605478-3"/>
    </source>
</evidence>
<dbReference type="SUPFAM" id="SSF52518">
    <property type="entry name" value="Thiamin diphosphate-binding fold (THDP-binding)"/>
    <property type="match status" value="2"/>
</dbReference>
<evidence type="ECO:0000256" key="2">
    <source>
        <dbReference type="ARBA" id="ARBA00001941"/>
    </source>
</evidence>
<keyword evidence="10 15" id="KW-0786">Thiamine pyrophosphate</keyword>
<feature type="binding site" evidence="16">
    <location>
        <position position="200"/>
    </location>
    <ligand>
        <name>Mg(2+)</name>
        <dbReference type="ChEBI" id="CHEBI:18420"/>
    </ligand>
</feature>
<dbReference type="Gene3D" id="3.40.50.970">
    <property type="match status" value="2"/>
</dbReference>
<comment type="subunit">
    <text evidence="4 18">Homodimer.</text>
</comment>
<dbReference type="EC" id="2.2.1.1" evidence="5 12"/>
<evidence type="ECO:0000259" key="19">
    <source>
        <dbReference type="SMART" id="SM00861"/>
    </source>
</evidence>
<dbReference type="FunFam" id="3.40.50.970:FF:000004">
    <property type="entry name" value="Transketolase"/>
    <property type="match status" value="1"/>
</dbReference>
<evidence type="ECO:0000256" key="16">
    <source>
        <dbReference type="PIRSR" id="PIRSR605478-4"/>
    </source>
</evidence>
<dbReference type="Gene3D" id="3.40.50.920">
    <property type="match status" value="1"/>
</dbReference>
<reference evidence="20 21" key="1">
    <citation type="submission" date="2016-01" db="EMBL/GenBank/DDBJ databases">
        <authorList>
            <person name="Peeters C."/>
        </authorList>
    </citation>
    <scope>NUCLEOTIDE SEQUENCE [LARGE SCALE GENOMIC DNA]</scope>
    <source>
        <strain evidence="20">LMG 29315</strain>
    </source>
</reference>
<dbReference type="OrthoDB" id="8732661at2"/>
<evidence type="ECO:0000256" key="8">
    <source>
        <dbReference type="ARBA" id="ARBA00022837"/>
    </source>
</evidence>
<feature type="binding site" evidence="14">
    <location>
        <position position="482"/>
    </location>
    <ligand>
        <name>substrate</name>
    </ligand>
</feature>
<gene>
    <name evidence="20" type="ORF">AWB72_03808</name>
</gene>
<feature type="binding site" evidence="14">
    <location>
        <position position="474"/>
    </location>
    <ligand>
        <name>substrate</name>
    </ligand>
</feature>
<keyword evidence="9 16" id="KW-0460">Magnesium</keyword>
<comment type="cofactor">
    <cofactor evidence="18">
        <name>Mg(2+)</name>
        <dbReference type="ChEBI" id="CHEBI:18420"/>
    </cofactor>
    <cofactor evidence="18">
        <name>Ca(2+)</name>
        <dbReference type="ChEBI" id="CHEBI:29108"/>
    </cofactor>
    <cofactor evidence="18">
        <name>Mn(2+)</name>
        <dbReference type="ChEBI" id="CHEBI:29035"/>
    </cofactor>
    <cofactor evidence="18">
        <name>Co(2+)</name>
        <dbReference type="ChEBI" id="CHEBI:48828"/>
    </cofactor>
    <text evidence="18">Binds 1 Mg(2+) ion per subunit. Can also utilize other divalent metal cations, such as Ca(2+), Mn(2+) and Co(2+).</text>
</comment>
<keyword evidence="7 16" id="KW-0479">Metal-binding</keyword>
<keyword evidence="6 18" id="KW-0808">Transferase</keyword>
<dbReference type="InterPro" id="IPR033247">
    <property type="entry name" value="Transketolase_fam"/>
</dbReference>
<feature type="binding site" evidence="15">
    <location>
        <begin position="127"/>
        <end position="129"/>
    </location>
    <ligand>
        <name>thiamine diphosphate</name>
        <dbReference type="ChEBI" id="CHEBI:58937"/>
    </ligand>
</feature>
<dbReference type="NCBIfam" id="TIGR00232">
    <property type="entry name" value="tktlase_bact"/>
    <property type="match status" value="1"/>
</dbReference>
<name>A0A658R0F3_9BURK</name>
<feature type="binding site" evidence="15">
    <location>
        <position position="273"/>
    </location>
    <ligand>
        <name>thiamine diphosphate</name>
        <dbReference type="ChEBI" id="CHEBI:58937"/>
    </ligand>
</feature>
<dbReference type="Pfam" id="PF00456">
    <property type="entry name" value="Transketolase_N"/>
    <property type="match status" value="1"/>
</dbReference>
<evidence type="ECO:0000256" key="14">
    <source>
        <dbReference type="PIRSR" id="PIRSR605478-2"/>
    </source>
</evidence>
<evidence type="ECO:0000256" key="13">
    <source>
        <dbReference type="PIRSR" id="PIRSR605478-1"/>
    </source>
</evidence>
<dbReference type="AlphaFoldDB" id="A0A658R0F3"/>
<comment type="cofactor">
    <cofactor evidence="16">
        <name>Mg(2+)</name>
        <dbReference type="ChEBI" id="CHEBI:18420"/>
    </cofactor>
    <text evidence="16">Binds 1 Mg(2+) ion per subunit. Can also utilize other divalent metal cations, such as Ca(2+), Mn(2+) and Co(2+).</text>
</comment>
<feature type="site" description="Important for catalytic activity" evidence="17">
    <location>
        <position position="273"/>
    </location>
</feature>
<dbReference type="InterPro" id="IPR005475">
    <property type="entry name" value="Transketolase-like_Pyr-bd"/>
</dbReference>
<dbReference type="PANTHER" id="PTHR43522:SF2">
    <property type="entry name" value="TRANSKETOLASE 1-RELATED"/>
    <property type="match status" value="1"/>
</dbReference>
<evidence type="ECO:0000256" key="7">
    <source>
        <dbReference type="ARBA" id="ARBA00022723"/>
    </source>
</evidence>
<evidence type="ECO:0000256" key="10">
    <source>
        <dbReference type="ARBA" id="ARBA00023052"/>
    </source>
</evidence>
<evidence type="ECO:0000256" key="1">
    <source>
        <dbReference type="ARBA" id="ARBA00001913"/>
    </source>
</evidence>
<dbReference type="PANTHER" id="PTHR43522">
    <property type="entry name" value="TRANSKETOLASE"/>
    <property type="match status" value="1"/>
</dbReference>
<dbReference type="Pfam" id="PF02779">
    <property type="entry name" value="Transket_pyr"/>
    <property type="match status" value="1"/>
</dbReference>
<evidence type="ECO:0000256" key="4">
    <source>
        <dbReference type="ARBA" id="ARBA00011738"/>
    </source>
</evidence>
<dbReference type="SMART" id="SM00861">
    <property type="entry name" value="Transket_pyr"/>
    <property type="match status" value="1"/>
</dbReference>
<organism evidence="20 21">
    <name type="scientific">Caballeronia concitans</name>
    <dbReference type="NCBI Taxonomy" id="1777133"/>
    <lineage>
        <taxon>Bacteria</taxon>
        <taxon>Pseudomonadati</taxon>
        <taxon>Pseudomonadota</taxon>
        <taxon>Betaproteobacteria</taxon>
        <taxon>Burkholderiales</taxon>
        <taxon>Burkholderiaceae</taxon>
        <taxon>Caballeronia</taxon>
    </lineage>
</organism>
<dbReference type="InterPro" id="IPR020826">
    <property type="entry name" value="Transketolase_BS"/>
</dbReference>
<dbReference type="CDD" id="cd02012">
    <property type="entry name" value="TPP_TK"/>
    <property type="match status" value="1"/>
</dbReference>
<dbReference type="InterPro" id="IPR009014">
    <property type="entry name" value="Transketo_C/PFOR_II"/>
</dbReference>
<feature type="site" description="Important for catalytic activity" evidence="17">
    <location>
        <position position="39"/>
    </location>
</feature>
<dbReference type="SUPFAM" id="SSF52922">
    <property type="entry name" value="TK C-terminal domain-like"/>
    <property type="match status" value="1"/>
</dbReference>
<evidence type="ECO:0000256" key="17">
    <source>
        <dbReference type="PIRSR" id="PIRSR605478-5"/>
    </source>
</evidence>
<comment type="cofactor">
    <cofactor evidence="2">
        <name>Co(2+)</name>
        <dbReference type="ChEBI" id="CHEBI:48828"/>
    </cofactor>
</comment>
<keyword evidence="8 18" id="KW-0106">Calcium</keyword>
<feature type="active site" description="Proton donor" evidence="13">
    <location>
        <position position="424"/>
    </location>
</feature>
<dbReference type="CDD" id="cd07033">
    <property type="entry name" value="TPP_PYR_DXS_TK_like"/>
    <property type="match status" value="1"/>
</dbReference>
<evidence type="ECO:0000313" key="20">
    <source>
        <dbReference type="EMBL" id="SAL37488.1"/>
    </source>
</evidence>
<dbReference type="EMBL" id="FCNV02000008">
    <property type="protein sequence ID" value="SAL37488.1"/>
    <property type="molecule type" value="Genomic_DNA"/>
</dbReference>
<accession>A0A658R0F3</accession>
<dbReference type="GO" id="GO:0046872">
    <property type="term" value="F:metal ion binding"/>
    <property type="evidence" value="ECO:0007669"/>
    <property type="project" value="UniProtKB-KW"/>
</dbReference>
<dbReference type="FunFam" id="3.40.50.970:FF:000003">
    <property type="entry name" value="Transketolase"/>
    <property type="match status" value="1"/>
</dbReference>
<dbReference type="PROSITE" id="PS00801">
    <property type="entry name" value="TRANSKETOLASE_1"/>
    <property type="match status" value="1"/>
</dbReference>
<evidence type="ECO:0000256" key="5">
    <source>
        <dbReference type="ARBA" id="ARBA00013152"/>
    </source>
</evidence>
<feature type="binding site" evidence="16">
    <location>
        <position position="168"/>
    </location>
    <ligand>
        <name>Mg(2+)</name>
        <dbReference type="ChEBI" id="CHEBI:18420"/>
    </ligand>
</feature>
<feature type="binding site" evidence="16">
    <location>
        <position position="198"/>
    </location>
    <ligand>
        <name>Mg(2+)</name>
        <dbReference type="ChEBI" id="CHEBI:18420"/>
    </ligand>
</feature>
<dbReference type="FunFam" id="3.40.50.920:FF:000003">
    <property type="entry name" value="Transketolase"/>
    <property type="match status" value="1"/>
</dbReference>
<evidence type="ECO:0000256" key="12">
    <source>
        <dbReference type="NCBIfam" id="TIGR00232"/>
    </source>
</evidence>
<comment type="cofactor">
    <cofactor evidence="1">
        <name>Ca(2+)</name>
        <dbReference type="ChEBI" id="CHEBI:29108"/>
    </cofactor>
</comment>
<comment type="catalytic activity">
    <reaction evidence="11 18">
        <text>D-sedoheptulose 7-phosphate + D-glyceraldehyde 3-phosphate = aldehydo-D-ribose 5-phosphate + D-xylulose 5-phosphate</text>
        <dbReference type="Rhea" id="RHEA:10508"/>
        <dbReference type="ChEBI" id="CHEBI:57483"/>
        <dbReference type="ChEBI" id="CHEBI:57737"/>
        <dbReference type="ChEBI" id="CHEBI:58273"/>
        <dbReference type="ChEBI" id="CHEBI:59776"/>
        <dbReference type="EC" id="2.2.1.1"/>
    </reaction>
</comment>
<feature type="binding site" evidence="14">
    <location>
        <position position="370"/>
    </location>
    <ligand>
        <name>substrate</name>
    </ligand>
</feature>
<comment type="function">
    <text evidence="18">Catalyzes the transfer of a two-carbon ketol group from a ketose donor to an aldose acceptor, via a covalent intermediate with the cofactor thiamine pyrophosphate.</text>
</comment>
<evidence type="ECO:0000313" key="21">
    <source>
        <dbReference type="Proteomes" id="UP000198263"/>
    </source>
</evidence>
<dbReference type="GO" id="GO:0005829">
    <property type="term" value="C:cytosol"/>
    <property type="evidence" value="ECO:0007669"/>
    <property type="project" value="TreeGrafter"/>
</dbReference>
<dbReference type="InterPro" id="IPR005474">
    <property type="entry name" value="Transketolase_N"/>
</dbReference>
<feature type="binding site" evidence="14">
    <location>
        <position position="397"/>
    </location>
    <ligand>
        <name>substrate</name>
    </ligand>
</feature>
<dbReference type="Pfam" id="PF22613">
    <property type="entry name" value="Transketolase_C_1"/>
    <property type="match status" value="1"/>
</dbReference>
<sequence>MNAVAEALPKTFRSPDTRQMANALRMLAVDAVQQANSGHPGMPMGMAEIAVALWKRHLKHNPADPDWPDRDRFVLSNGHGSMLLYALLHLTGYDLPMDELKRFRQWGSKTPGHPEVGVTPGVETTTGPLGQGFANAVGMALAETLLAREFNRPGHEIVDHRTYVFVGDGCLMEGVSHEAASLAGTLRLNKLTVLYDDNGISIDGHVQGWFSDDTPQRFAAYGWHVIPGIDGHDVEAVSQAIDEARSSDRPTLICCKTTIGQGAPLMAGTHDVHGAPLGANEVQATRLALDWPHAPFEIPSSLYERWNAREQGAAAQQDWKRRMDAYRHAFPAQAAEFERRMRGALPPNWRDAAHALVRDADHARQNIATRKASQNAIEGLARVLPELLGGSADLTGSNLTRWKDATDVTASSERGNYLHYGVREFGMSAMMNGVALHRGYLPFGGTFLTFSDYSRNALRMAALMKTRTVFVFTHDSIGLGEDGPTHQPIEHAASLRLIPGLDVWRPCDAVETAQAWVCAVEHDRPACLLLSRQNLPFVPRDEAQIDGIERGGYVLADWPGACERDARRVVLIATGSEVALALTAIEPLKNEGILARVVSMPSTTVFDRQCHAWRERVLPEGVPRVAIEAGVTAFWRQYVGLKGGVVGIDRFGESAPASELYAHFGVTVAAVIDEARRVAA</sequence>
<dbReference type="Proteomes" id="UP000198263">
    <property type="component" value="Unassembled WGS sequence"/>
</dbReference>
<dbReference type="InterPro" id="IPR049557">
    <property type="entry name" value="Transketolase_CS"/>
</dbReference>
<protein>
    <recommendedName>
        <fullName evidence="5 12">Transketolase</fullName>
        <ecNumber evidence="5 12">2.2.1.1</ecNumber>
    </recommendedName>
</protein>
<dbReference type="InterPro" id="IPR029061">
    <property type="entry name" value="THDP-binding"/>
</dbReference>
<evidence type="ECO:0000256" key="3">
    <source>
        <dbReference type="ARBA" id="ARBA00007131"/>
    </source>
</evidence>
<dbReference type="GO" id="GO:0009052">
    <property type="term" value="P:pentose-phosphate shunt, non-oxidative branch"/>
    <property type="evidence" value="ECO:0007669"/>
    <property type="project" value="UniProtKB-ARBA"/>
</dbReference>
<feature type="domain" description="Transketolase-like pyrimidine-binding" evidence="19">
    <location>
        <begin position="367"/>
        <end position="537"/>
    </location>
</feature>
<evidence type="ECO:0000256" key="9">
    <source>
        <dbReference type="ARBA" id="ARBA00022842"/>
    </source>
</evidence>
<evidence type="ECO:0000256" key="6">
    <source>
        <dbReference type="ARBA" id="ARBA00022679"/>
    </source>
</evidence>
<dbReference type="InterPro" id="IPR055152">
    <property type="entry name" value="Transketolase-like_C_2"/>
</dbReference>
<comment type="cofactor">
    <cofactor evidence="15">
        <name>thiamine diphosphate</name>
        <dbReference type="ChEBI" id="CHEBI:58937"/>
    </cofactor>
    <text evidence="15">Binds 1 thiamine pyrophosphate per subunit. During the reaction, the substrate forms a covalent intermediate with the cofactor.</text>
</comment>
<feature type="binding site" evidence="15">
    <location>
        <position position="450"/>
    </location>
    <ligand>
        <name>thiamine diphosphate</name>
        <dbReference type="ChEBI" id="CHEBI:58937"/>
    </ligand>
</feature>
<feature type="binding site" evidence="14">
    <location>
        <position position="39"/>
    </location>
    <ligand>
        <name>substrate</name>
    </ligand>
</feature>
<feature type="binding site" evidence="14">
    <location>
        <position position="273"/>
    </location>
    <ligand>
        <name>substrate</name>
    </ligand>
</feature>
<feature type="binding site" evidence="14">
    <location>
        <position position="486"/>
    </location>
    <ligand>
        <name>substrate</name>
    </ligand>
</feature>
<dbReference type="RefSeq" id="WP_040049704.1">
    <property type="nucleotide sequence ID" value="NZ_FCNV02000008.1"/>
</dbReference>
<proteinExistence type="inferred from homology"/>
<feature type="binding site" evidence="15">
    <location>
        <position position="169"/>
    </location>
    <ligand>
        <name>thiamine diphosphate</name>
        <dbReference type="ChEBI" id="CHEBI:58937"/>
    </ligand>
</feature>
<comment type="caution">
    <text evidence="20">The sequence shown here is derived from an EMBL/GenBank/DDBJ whole genome shotgun (WGS) entry which is preliminary data.</text>
</comment>
<dbReference type="InterPro" id="IPR005478">
    <property type="entry name" value="Transketolase_bac-like"/>
</dbReference>